<accession>A0ABS8VHH1</accession>
<keyword evidence="3" id="KW-1185">Reference proteome</keyword>
<dbReference type="Proteomes" id="UP000823775">
    <property type="component" value="Unassembled WGS sequence"/>
</dbReference>
<feature type="compositionally biased region" description="Basic residues" evidence="1">
    <location>
        <begin position="256"/>
        <end position="268"/>
    </location>
</feature>
<evidence type="ECO:0000256" key="1">
    <source>
        <dbReference type="SAM" id="MobiDB-lite"/>
    </source>
</evidence>
<feature type="region of interest" description="Disordered" evidence="1">
    <location>
        <begin position="251"/>
        <end position="276"/>
    </location>
</feature>
<gene>
    <name evidence="2" type="ORF">HAX54_036910</name>
</gene>
<dbReference type="EMBL" id="JACEIK010004911">
    <property type="protein sequence ID" value="MCD9646753.1"/>
    <property type="molecule type" value="Genomic_DNA"/>
</dbReference>
<evidence type="ECO:0000313" key="2">
    <source>
        <dbReference type="EMBL" id="MCD9646753.1"/>
    </source>
</evidence>
<reference evidence="2 3" key="1">
    <citation type="journal article" date="2021" name="BMC Genomics">
        <title>Datura genome reveals duplications of psychoactive alkaloid biosynthetic genes and high mutation rate following tissue culture.</title>
        <authorList>
            <person name="Rajewski A."/>
            <person name="Carter-House D."/>
            <person name="Stajich J."/>
            <person name="Litt A."/>
        </authorList>
    </citation>
    <scope>NUCLEOTIDE SEQUENCE [LARGE SCALE GENOMIC DNA]</scope>
    <source>
        <strain evidence="2">AR-01</strain>
    </source>
</reference>
<organism evidence="2 3">
    <name type="scientific">Datura stramonium</name>
    <name type="common">Jimsonweed</name>
    <name type="synonym">Common thornapple</name>
    <dbReference type="NCBI Taxonomy" id="4076"/>
    <lineage>
        <taxon>Eukaryota</taxon>
        <taxon>Viridiplantae</taxon>
        <taxon>Streptophyta</taxon>
        <taxon>Embryophyta</taxon>
        <taxon>Tracheophyta</taxon>
        <taxon>Spermatophyta</taxon>
        <taxon>Magnoliopsida</taxon>
        <taxon>eudicotyledons</taxon>
        <taxon>Gunneridae</taxon>
        <taxon>Pentapetalae</taxon>
        <taxon>asterids</taxon>
        <taxon>lamiids</taxon>
        <taxon>Solanales</taxon>
        <taxon>Solanaceae</taxon>
        <taxon>Solanoideae</taxon>
        <taxon>Datureae</taxon>
        <taxon>Datura</taxon>
    </lineage>
</organism>
<protein>
    <submittedName>
        <fullName evidence="2">Uncharacterized protein</fullName>
    </submittedName>
</protein>
<proteinExistence type="predicted"/>
<evidence type="ECO:0000313" key="3">
    <source>
        <dbReference type="Proteomes" id="UP000823775"/>
    </source>
</evidence>
<name>A0ABS8VHH1_DATST</name>
<sequence>MQKGKAILSNERVVGDPGKWKIVKDGRASQALIGSNGEIPINNKFEVINNEEEAIINEHNQQLGNSTGKTKVEKVADTNLTERQEEQDREKAESKAHTCHTFRDIGEFLTVEGWDFKGMKEYVLDYMIKHAKQNLSTAQLCDQADKPWWTKTSSGCFDVNSLVLMEKEKHHSTWRNLCNGSDGGINLKEVQSTDLEKTSMRVKIPPLKTRQCSGWNNHRMTTTIGPRCTQYPTRPGMTHTVTEVRLDLEAMDKSRVSRRGKIGDRKRKGAESSRMS</sequence>
<comment type="caution">
    <text evidence="2">The sequence shown here is derived from an EMBL/GenBank/DDBJ whole genome shotgun (WGS) entry which is preliminary data.</text>
</comment>